<comment type="caution">
    <text evidence="3">The sequence shown here is derived from an EMBL/GenBank/DDBJ whole genome shotgun (WGS) entry which is preliminary data.</text>
</comment>
<dbReference type="RefSeq" id="WP_184541134.1">
    <property type="nucleotide sequence ID" value="NZ_JACHMP010000001.1"/>
</dbReference>
<evidence type="ECO:0000259" key="2">
    <source>
        <dbReference type="Pfam" id="PF23866"/>
    </source>
</evidence>
<feature type="transmembrane region" description="Helical" evidence="1">
    <location>
        <begin position="221"/>
        <end position="241"/>
    </location>
</feature>
<dbReference type="InterPro" id="IPR055648">
    <property type="entry name" value="DUF7224"/>
</dbReference>
<proteinExistence type="predicted"/>
<feature type="transmembrane region" description="Helical" evidence="1">
    <location>
        <begin position="189"/>
        <end position="209"/>
    </location>
</feature>
<evidence type="ECO:0000313" key="3">
    <source>
        <dbReference type="EMBL" id="MBB5821659.1"/>
    </source>
</evidence>
<evidence type="ECO:0000313" key="4">
    <source>
        <dbReference type="Proteomes" id="UP000540685"/>
    </source>
</evidence>
<keyword evidence="1" id="KW-0472">Membrane</keyword>
<dbReference type="Pfam" id="PF23866">
    <property type="entry name" value="DUF7224"/>
    <property type="match status" value="1"/>
</dbReference>
<keyword evidence="4" id="KW-1185">Reference proteome</keyword>
<feature type="transmembrane region" description="Helical" evidence="1">
    <location>
        <begin position="151"/>
        <end position="169"/>
    </location>
</feature>
<keyword evidence="1" id="KW-1133">Transmembrane helix</keyword>
<feature type="transmembrane region" description="Helical" evidence="1">
    <location>
        <begin position="12"/>
        <end position="29"/>
    </location>
</feature>
<feature type="transmembrane region" description="Helical" evidence="1">
    <location>
        <begin position="124"/>
        <end position="144"/>
    </location>
</feature>
<name>A0A7W9IJ20_9ACTN</name>
<accession>A0A7W9IJ20</accession>
<sequence length="409" mass="43186">MFGIELRRSIMLWLLPLTLVAGALVAWGWSETWLVWPEASATTSFAATRFSVVILAGVAAWSAQRDRRAGLQDQLVAASRPAWQVEAVHLLGTMAYAWIGLLLTTASIQFLVMSKIGTGFLWPSYLLLSLTTLTFSVAVGHLAGRLSGSRLVPPLMGTAMLVAGFLAPPNSPFDLSVVTGPAKLELSPAVLAARSMFAVACVMMAIIIPATRVSSRSTRQVTLPLLAGVVALGWLAVSGPLQVPRAPVARPLCGESAAGVPQVCVWPENRAYLNDATRASRLIASVAGGVVPLPATYYDEGLTEGKPTFTALSAIKPMIADMAIAAMPSFRGCADASEAEAEERTTVGGKVWVWLTARASGLTSVTNDPSFLLPGEVGRDVDAALAKPHAQQLAWVKQQVARTWEGCGG</sequence>
<organism evidence="3 4">
    <name type="scientific">Streptosporangium becharense</name>
    <dbReference type="NCBI Taxonomy" id="1816182"/>
    <lineage>
        <taxon>Bacteria</taxon>
        <taxon>Bacillati</taxon>
        <taxon>Actinomycetota</taxon>
        <taxon>Actinomycetes</taxon>
        <taxon>Streptosporangiales</taxon>
        <taxon>Streptosporangiaceae</taxon>
        <taxon>Streptosporangium</taxon>
    </lineage>
</organism>
<feature type="transmembrane region" description="Helical" evidence="1">
    <location>
        <begin position="90"/>
        <end position="112"/>
    </location>
</feature>
<evidence type="ECO:0000256" key="1">
    <source>
        <dbReference type="SAM" id="Phobius"/>
    </source>
</evidence>
<feature type="domain" description="DUF7224" evidence="2">
    <location>
        <begin position="263"/>
        <end position="401"/>
    </location>
</feature>
<dbReference type="Proteomes" id="UP000540685">
    <property type="component" value="Unassembled WGS sequence"/>
</dbReference>
<feature type="transmembrane region" description="Helical" evidence="1">
    <location>
        <begin position="41"/>
        <end position="61"/>
    </location>
</feature>
<dbReference type="AlphaFoldDB" id="A0A7W9IJ20"/>
<keyword evidence="1" id="KW-0812">Transmembrane</keyword>
<protein>
    <recommendedName>
        <fullName evidence="2">DUF7224 domain-containing protein</fullName>
    </recommendedName>
</protein>
<reference evidence="3 4" key="1">
    <citation type="submission" date="2020-08" db="EMBL/GenBank/DDBJ databases">
        <title>Sequencing the genomes of 1000 actinobacteria strains.</title>
        <authorList>
            <person name="Klenk H.-P."/>
        </authorList>
    </citation>
    <scope>NUCLEOTIDE SEQUENCE [LARGE SCALE GENOMIC DNA]</scope>
    <source>
        <strain evidence="3 4">DSM 46887</strain>
    </source>
</reference>
<dbReference type="EMBL" id="JACHMP010000001">
    <property type="protein sequence ID" value="MBB5821659.1"/>
    <property type="molecule type" value="Genomic_DNA"/>
</dbReference>
<gene>
    <name evidence="3" type="ORF">F4562_004721</name>
</gene>